<comment type="similarity">
    <text evidence="2">Belongs to the cation diffusion facilitator (CDF) transporter (TC 2.A.4) family.</text>
</comment>
<accession>A0ABY4RYQ8</accession>
<gene>
    <name evidence="10" type="ORF">SK3146_06079</name>
</gene>
<proteinExistence type="inferred from homology"/>
<feature type="transmembrane region" description="Helical" evidence="7">
    <location>
        <begin position="12"/>
        <end position="33"/>
    </location>
</feature>
<dbReference type="InterPro" id="IPR058533">
    <property type="entry name" value="Cation_efflux_TM"/>
</dbReference>
<dbReference type="Gene3D" id="3.30.70.1350">
    <property type="entry name" value="Cation efflux protein, cytoplasmic domain"/>
    <property type="match status" value="1"/>
</dbReference>
<dbReference type="InterPro" id="IPR027470">
    <property type="entry name" value="Cation_efflux_CTD"/>
</dbReference>
<dbReference type="Gene3D" id="1.20.1510.10">
    <property type="entry name" value="Cation efflux protein transmembrane domain"/>
    <property type="match status" value="1"/>
</dbReference>
<organism evidence="10 11">
    <name type="scientific">Paenibacillus konkukensis</name>
    <dbReference type="NCBI Taxonomy" id="2020716"/>
    <lineage>
        <taxon>Bacteria</taxon>
        <taxon>Bacillati</taxon>
        <taxon>Bacillota</taxon>
        <taxon>Bacilli</taxon>
        <taxon>Bacillales</taxon>
        <taxon>Paenibacillaceae</taxon>
        <taxon>Paenibacillus</taxon>
    </lineage>
</organism>
<reference evidence="10" key="2">
    <citation type="journal article" date="2021" name="J Anim Sci Technol">
        <title>Complete genome sequence of Paenibacillus konkukensis sp. nov. SK3146 as a potential probiotic strain.</title>
        <authorList>
            <person name="Jung H.I."/>
            <person name="Park S."/>
            <person name="Niu K.M."/>
            <person name="Lee S.W."/>
            <person name="Kothari D."/>
            <person name="Yi K.J."/>
            <person name="Kim S.K."/>
        </authorList>
    </citation>
    <scope>NUCLEOTIDE SEQUENCE</scope>
    <source>
        <strain evidence="10">SK3146</strain>
    </source>
</reference>
<evidence type="ECO:0000256" key="2">
    <source>
        <dbReference type="ARBA" id="ARBA00008114"/>
    </source>
</evidence>
<dbReference type="Pfam" id="PF16916">
    <property type="entry name" value="ZT_dimer"/>
    <property type="match status" value="1"/>
</dbReference>
<evidence type="ECO:0000259" key="9">
    <source>
        <dbReference type="Pfam" id="PF16916"/>
    </source>
</evidence>
<evidence type="ECO:0000259" key="8">
    <source>
        <dbReference type="Pfam" id="PF01545"/>
    </source>
</evidence>
<dbReference type="InterPro" id="IPR002524">
    <property type="entry name" value="Cation_efflux"/>
</dbReference>
<protein>
    <submittedName>
        <fullName evidence="10">Cation efflux system protein</fullName>
    </submittedName>
</protein>
<dbReference type="SUPFAM" id="SSF160240">
    <property type="entry name" value="Cation efflux protein cytoplasmic domain-like"/>
    <property type="match status" value="1"/>
</dbReference>
<dbReference type="InterPro" id="IPR036837">
    <property type="entry name" value="Cation_efflux_CTD_sf"/>
</dbReference>
<evidence type="ECO:0000256" key="7">
    <source>
        <dbReference type="SAM" id="Phobius"/>
    </source>
</evidence>
<dbReference type="InterPro" id="IPR027469">
    <property type="entry name" value="Cation_efflux_TMD_sf"/>
</dbReference>
<keyword evidence="11" id="KW-1185">Reference proteome</keyword>
<dbReference type="PANTHER" id="PTHR43840">
    <property type="entry name" value="MITOCHONDRIAL METAL TRANSPORTER 1-RELATED"/>
    <property type="match status" value="1"/>
</dbReference>
<reference evidence="10" key="1">
    <citation type="submission" date="2018-02" db="EMBL/GenBank/DDBJ databases">
        <authorList>
            <person name="Kim S.-K."/>
            <person name="Jung H.-I."/>
            <person name="Lee S.-W."/>
        </authorList>
    </citation>
    <scope>NUCLEOTIDE SEQUENCE</scope>
    <source>
        <strain evidence="10">SK3146</strain>
    </source>
</reference>
<evidence type="ECO:0000256" key="1">
    <source>
        <dbReference type="ARBA" id="ARBA00004141"/>
    </source>
</evidence>
<feature type="transmembrane region" description="Helical" evidence="7">
    <location>
        <begin position="183"/>
        <end position="202"/>
    </location>
</feature>
<keyword evidence="4 7" id="KW-0812">Transmembrane</keyword>
<evidence type="ECO:0000313" key="11">
    <source>
        <dbReference type="Proteomes" id="UP001057134"/>
    </source>
</evidence>
<dbReference type="RefSeq" id="WP_249862292.1">
    <property type="nucleotide sequence ID" value="NZ_CP027059.1"/>
</dbReference>
<dbReference type="NCBIfam" id="TIGR01297">
    <property type="entry name" value="CDF"/>
    <property type="match status" value="1"/>
</dbReference>
<dbReference type="InterPro" id="IPR050291">
    <property type="entry name" value="CDF_Transporter"/>
</dbReference>
<feature type="domain" description="Cation efflux protein cytoplasmic" evidence="9">
    <location>
        <begin position="218"/>
        <end position="295"/>
    </location>
</feature>
<evidence type="ECO:0000313" key="10">
    <source>
        <dbReference type="EMBL" id="UQZ86786.1"/>
    </source>
</evidence>
<name>A0ABY4RYQ8_9BACL</name>
<dbReference type="Pfam" id="PF01545">
    <property type="entry name" value="Cation_efflux"/>
    <property type="match status" value="1"/>
</dbReference>
<evidence type="ECO:0000256" key="6">
    <source>
        <dbReference type="ARBA" id="ARBA00023136"/>
    </source>
</evidence>
<feature type="transmembrane region" description="Helical" evidence="7">
    <location>
        <begin position="157"/>
        <end position="177"/>
    </location>
</feature>
<feature type="domain" description="Cation efflux protein transmembrane" evidence="8">
    <location>
        <begin position="14"/>
        <end position="210"/>
    </location>
</feature>
<evidence type="ECO:0000256" key="3">
    <source>
        <dbReference type="ARBA" id="ARBA00022448"/>
    </source>
</evidence>
<evidence type="ECO:0000256" key="5">
    <source>
        <dbReference type="ARBA" id="ARBA00022989"/>
    </source>
</evidence>
<dbReference type="Proteomes" id="UP001057134">
    <property type="component" value="Chromosome"/>
</dbReference>
<sequence>MSDERFQQARFGAWIGIVGNIVLAVMKGVFGVISGSKALVADALRSATEAACSIVAMPGFRTVKSSPDKDYPYGQGKAESFTAIIISVILLLIGLETALSSVRVMLADSLSAPKPIAFIAIAVAIVVKEAMFQYKYRLGKRISSQSLMANAWKHRSDIYSSLVALVGAGGAILGHYLGNTHLYYLDPIAALCIAVLIIRTGLDRIRQTVQKSADHALQQEDVAELVRTVQAVKGIIAVDELRAREHGHYVIVDVKISVNPRISVMEGHDLAKRAKHMLMSRFSHIADVLIHVNPYAGGYPYKNNADSSQDEYPTLLH</sequence>
<keyword evidence="5 7" id="KW-1133">Transmembrane helix</keyword>
<keyword evidence="3" id="KW-0813">Transport</keyword>
<feature type="transmembrane region" description="Helical" evidence="7">
    <location>
        <begin position="81"/>
        <end position="104"/>
    </location>
</feature>
<dbReference type="PANTHER" id="PTHR43840:SF15">
    <property type="entry name" value="MITOCHONDRIAL METAL TRANSPORTER 1-RELATED"/>
    <property type="match status" value="1"/>
</dbReference>
<evidence type="ECO:0000256" key="4">
    <source>
        <dbReference type="ARBA" id="ARBA00022692"/>
    </source>
</evidence>
<dbReference type="EMBL" id="CP027059">
    <property type="protein sequence ID" value="UQZ86786.1"/>
    <property type="molecule type" value="Genomic_DNA"/>
</dbReference>
<comment type="subcellular location">
    <subcellularLocation>
        <location evidence="1">Membrane</location>
        <topology evidence="1">Multi-pass membrane protein</topology>
    </subcellularLocation>
</comment>
<dbReference type="SUPFAM" id="SSF161111">
    <property type="entry name" value="Cation efflux protein transmembrane domain-like"/>
    <property type="match status" value="1"/>
</dbReference>
<keyword evidence="6 7" id="KW-0472">Membrane</keyword>